<name>A0A1J4MPM0_9CRYT</name>
<dbReference type="AlphaFoldDB" id="A0A1J4MPM0"/>
<evidence type="ECO:0000256" key="2">
    <source>
        <dbReference type="SAM" id="MobiDB-lite"/>
    </source>
</evidence>
<evidence type="ECO:0008006" key="5">
    <source>
        <dbReference type="Google" id="ProtNLM"/>
    </source>
</evidence>
<dbReference type="InterPro" id="IPR007991">
    <property type="entry name" value="RNA_pol_I_trans_ini_fac_RRN3"/>
</dbReference>
<dbReference type="Gene3D" id="3.10.450.40">
    <property type="match status" value="1"/>
</dbReference>
<comment type="caution">
    <text evidence="3">The sequence shown here is derived from an EMBL/GenBank/DDBJ whole genome shotgun (WGS) entry which is preliminary data.</text>
</comment>
<evidence type="ECO:0000313" key="4">
    <source>
        <dbReference type="Proteomes" id="UP000186804"/>
    </source>
</evidence>
<sequence>METKTKDEYKKLDVYNTTESIDIINLIKNYNFCDSSDSELGDLINIILDNLANENFQLSSILNVLKEKISIRDDGTLCIFRQKNPNFIDFSINDRSFDSKYSLKKELRRICQDYNINSEINCKDDINLLKYILKFHPKYDGKYKHLEQILIIKHPIKEYNHIRTFAIKNKSNDDNNIIIPFSYVTCVNNMESKWEQAGKKIIKVISTIITIYPREINQYINLIQSLFPPTTRFSVDSFIIYINIALYSIKLIPCVSSMIIKYILNRLVIIDSEIHVSNPNIWTEERFEKWRQEELQNIVIKIKKGDYNNINDTQKYIEDIGSQKIKFIDLMTEEDIDKTAQILDNILLILYEYIFDICTKGIENQIIKDDNDKDKEISKQVNLKSDNIIKIKKSEISKYTSILSSSDIESSAPEDNLTNVSDKYTIYWDNAANLIETLLDTFDTYIITVNKCQFIQLIPIYAISFHEIWCESFMQRLFKRLFKPHEILIIRKIAIDYIISCIYGIKTVNNMKFIIPTIKYLLQFLYEFIAHWNLNKNKDNKRNDMKLNNSIDIHQSTNLYSLFCYVTERLCWLFYLLYPILIKCIDNGDIENIKIYIDLLFNDRKGFITFIIYGDLNPIDNINIFIFNIFLDSCSRIVLYIYEKDPTFSFKEYILALKLWKKLKSLIIDNNQLNKFSFNSNKLNFLEQFYNNMPIRKMLLWHSKRYTEELYSEYIVNELNYMDSDIINIDTLDFLINTYENYIESENIGNIKDNEDDSCFEKVNQINDKNKNIITEFITSPYGKMEPAILPNQSLWEYAWGDEVLQNDILTHDYSENSKYSNNNKYNKEHKNFTSRLSLLNILTSSIAYKRSLVQVNNNKHNLDNSKRRKKSLLSKSILD</sequence>
<proteinExistence type="inferred from homology"/>
<feature type="region of interest" description="Disordered" evidence="2">
    <location>
        <begin position="860"/>
        <end position="880"/>
    </location>
</feature>
<dbReference type="Proteomes" id="UP000186804">
    <property type="component" value="Unassembled WGS sequence"/>
</dbReference>
<protein>
    <recommendedName>
        <fullName evidence="5">RNA polymerase I-specific transcription initiation factor RRN3</fullName>
    </recommendedName>
</protein>
<dbReference type="GO" id="GO:0006361">
    <property type="term" value="P:transcription initiation at RNA polymerase I promoter"/>
    <property type="evidence" value="ECO:0007669"/>
    <property type="project" value="InterPro"/>
</dbReference>
<dbReference type="GO" id="GO:0005634">
    <property type="term" value="C:nucleus"/>
    <property type="evidence" value="ECO:0007669"/>
    <property type="project" value="TreeGrafter"/>
</dbReference>
<dbReference type="VEuPathDB" id="CryptoDB:cand_005480"/>
<dbReference type="PANTHER" id="PTHR12790">
    <property type="entry name" value="TRANSCRIPTION INITIATION FACTOR IA RRN3"/>
    <property type="match status" value="1"/>
</dbReference>
<evidence type="ECO:0000313" key="3">
    <source>
        <dbReference type="EMBL" id="OII76150.1"/>
    </source>
</evidence>
<gene>
    <name evidence="3" type="ORF">cand_005480</name>
</gene>
<dbReference type="OrthoDB" id="26970at2759"/>
<evidence type="ECO:0000256" key="1">
    <source>
        <dbReference type="ARBA" id="ARBA00010098"/>
    </source>
</evidence>
<organism evidence="3 4">
    <name type="scientific">Cryptosporidium andersoni</name>
    <dbReference type="NCBI Taxonomy" id="117008"/>
    <lineage>
        <taxon>Eukaryota</taxon>
        <taxon>Sar</taxon>
        <taxon>Alveolata</taxon>
        <taxon>Apicomplexa</taxon>
        <taxon>Conoidasida</taxon>
        <taxon>Coccidia</taxon>
        <taxon>Eucoccidiorida</taxon>
        <taxon>Eimeriorina</taxon>
        <taxon>Cryptosporidiidae</taxon>
        <taxon>Cryptosporidium</taxon>
    </lineage>
</organism>
<dbReference type="GeneID" id="92364733"/>
<dbReference type="EMBL" id="LRBS01000067">
    <property type="protein sequence ID" value="OII76150.1"/>
    <property type="molecule type" value="Genomic_DNA"/>
</dbReference>
<comment type="similarity">
    <text evidence="1">Belongs to the RRN3 family.</text>
</comment>
<dbReference type="PANTHER" id="PTHR12790:SF0">
    <property type="entry name" value="RNA POLYMERASE I-SPECIFIC TRANSCRIPTION INITIATION FACTOR RRN3-RELATED"/>
    <property type="match status" value="1"/>
</dbReference>
<keyword evidence="4" id="KW-1185">Reference proteome</keyword>
<dbReference type="Pfam" id="PF05327">
    <property type="entry name" value="RRN3"/>
    <property type="match status" value="1"/>
</dbReference>
<dbReference type="RefSeq" id="XP_067067996.1">
    <property type="nucleotide sequence ID" value="XM_067210789.1"/>
</dbReference>
<dbReference type="GO" id="GO:0001042">
    <property type="term" value="F:RNA polymerase I core binding"/>
    <property type="evidence" value="ECO:0007669"/>
    <property type="project" value="TreeGrafter"/>
</dbReference>
<accession>A0A1J4MPM0</accession>
<dbReference type="GO" id="GO:0001181">
    <property type="term" value="F:RNA polymerase I general transcription initiation factor activity"/>
    <property type="evidence" value="ECO:0007669"/>
    <property type="project" value="InterPro"/>
</dbReference>
<reference evidence="3 4" key="1">
    <citation type="submission" date="2016-10" db="EMBL/GenBank/DDBJ databases">
        <title>Reductive evolution of mitochondrial metabolism and differential evolution of invasion-related proteins in Cryptosporidium.</title>
        <authorList>
            <person name="Liu S."/>
            <person name="Roellig D.M."/>
            <person name="Guo Y."/>
            <person name="Li N."/>
            <person name="Frace M.A."/>
            <person name="Tang K."/>
            <person name="Zhang L."/>
            <person name="Feng Y."/>
            <person name="Xiao L."/>
        </authorList>
    </citation>
    <scope>NUCLEOTIDE SEQUENCE [LARGE SCALE GENOMIC DNA]</scope>
    <source>
        <strain evidence="3">30847</strain>
    </source>
</reference>